<sequence length="275" mass="30466">MLFQQNSQHPLSFERSCTDPFLFKNTSCAGLELPKVNRTSTPLNEEIKKSYKVFTYDSNDIIAPAPKKPHHCSEHTGVYKYRNTRASSPWSLSTLDEDSDEDTFEADLKAELPDWSAESDAYAELLQIVNNGSPKSYQSGEDVPFGVSIEKQIPVRSIQPIPIGRNGTKLYNYHDSATHGVQNFSQLFGQSPICRTQNPLPLDSMFSPEVISKTSMYNSQYGLGVNSKDGITNSKPHAGLVHSNQQGLPLSFHKIHSRPRSLSVGARSGKAGVTF</sequence>
<gene>
    <name evidence="1" type="ORF">K7432_000378</name>
</gene>
<comment type="caution">
    <text evidence="1">The sequence shown here is derived from an EMBL/GenBank/DDBJ whole genome shotgun (WGS) entry which is preliminary data.</text>
</comment>
<evidence type="ECO:0000313" key="1">
    <source>
        <dbReference type="EMBL" id="KAK9729335.1"/>
    </source>
</evidence>
<proteinExistence type="predicted"/>
<protein>
    <submittedName>
        <fullName evidence="1">Uncharacterized protein</fullName>
    </submittedName>
</protein>
<accession>A0ABR2WB96</accession>
<name>A0ABR2WB96_9FUNG</name>
<evidence type="ECO:0000313" key="2">
    <source>
        <dbReference type="Proteomes" id="UP001479436"/>
    </source>
</evidence>
<organism evidence="1 2">
    <name type="scientific">Basidiobolus ranarum</name>
    <dbReference type="NCBI Taxonomy" id="34480"/>
    <lineage>
        <taxon>Eukaryota</taxon>
        <taxon>Fungi</taxon>
        <taxon>Fungi incertae sedis</taxon>
        <taxon>Zoopagomycota</taxon>
        <taxon>Entomophthoromycotina</taxon>
        <taxon>Basidiobolomycetes</taxon>
        <taxon>Basidiobolales</taxon>
        <taxon>Basidiobolaceae</taxon>
        <taxon>Basidiobolus</taxon>
    </lineage>
</organism>
<dbReference type="EMBL" id="JASJQH010006882">
    <property type="protein sequence ID" value="KAK9729335.1"/>
    <property type="molecule type" value="Genomic_DNA"/>
</dbReference>
<keyword evidence="2" id="KW-1185">Reference proteome</keyword>
<dbReference type="Proteomes" id="UP001479436">
    <property type="component" value="Unassembled WGS sequence"/>
</dbReference>
<reference evidence="1 2" key="1">
    <citation type="submission" date="2023-04" db="EMBL/GenBank/DDBJ databases">
        <title>Genome of Basidiobolus ranarum AG-B5.</title>
        <authorList>
            <person name="Stajich J.E."/>
            <person name="Carter-House D."/>
            <person name="Gryganskyi A."/>
        </authorList>
    </citation>
    <scope>NUCLEOTIDE SEQUENCE [LARGE SCALE GENOMIC DNA]</scope>
    <source>
        <strain evidence="1 2">AG-B5</strain>
    </source>
</reference>